<comment type="subcellular location">
    <subcellularLocation>
        <location evidence="1">Membrane</location>
        <topology evidence="1">Multi-pass membrane protein</topology>
    </subcellularLocation>
</comment>
<keyword evidence="4 5" id="KW-0472">Membrane</keyword>
<dbReference type="GO" id="GO:0006874">
    <property type="term" value="P:intracellular calcium ion homeostasis"/>
    <property type="evidence" value="ECO:0007669"/>
    <property type="project" value="TreeGrafter"/>
</dbReference>
<dbReference type="GO" id="GO:0005262">
    <property type="term" value="F:calcium channel activity"/>
    <property type="evidence" value="ECO:0007669"/>
    <property type="project" value="TreeGrafter"/>
</dbReference>
<dbReference type="Proteomes" id="UP000486760">
    <property type="component" value="Unassembled WGS sequence"/>
</dbReference>
<dbReference type="InterPro" id="IPR004837">
    <property type="entry name" value="NaCa_Exmemb"/>
</dbReference>
<evidence type="ECO:0000313" key="8">
    <source>
        <dbReference type="Proteomes" id="UP000486760"/>
    </source>
</evidence>
<dbReference type="PANTHER" id="PTHR10846:SF8">
    <property type="entry name" value="INNER MEMBRANE PROTEIN YRBG"/>
    <property type="match status" value="1"/>
</dbReference>
<proteinExistence type="predicted"/>
<accession>A0A7V7G2F8</accession>
<dbReference type="NCBIfam" id="TIGR00367">
    <property type="entry name" value="calcium/sodium antiporter"/>
    <property type="match status" value="1"/>
</dbReference>
<evidence type="ECO:0000256" key="3">
    <source>
        <dbReference type="ARBA" id="ARBA00022989"/>
    </source>
</evidence>
<evidence type="ECO:0000256" key="4">
    <source>
        <dbReference type="ARBA" id="ARBA00023136"/>
    </source>
</evidence>
<dbReference type="AlphaFoldDB" id="A0A7V7G2F8"/>
<feature type="transmembrane region" description="Helical" evidence="5">
    <location>
        <begin position="114"/>
        <end position="144"/>
    </location>
</feature>
<feature type="domain" description="Sodium/calcium exchanger membrane region" evidence="6">
    <location>
        <begin position="6"/>
        <end position="144"/>
    </location>
</feature>
<dbReference type="InterPro" id="IPR004481">
    <property type="entry name" value="K/Na/Ca-exchanger"/>
</dbReference>
<sequence length="315" mass="32506">MLLPLSLVAIGLVGLTWSADRFVGAAAATAYRSGMSAMLVGMTVVALGTSAPEVVVAVFAALDGVPDLATGNALGSNIANIGLVLGVTALVRPIPVPFSLIRRELPLLLGATGVTGYALANGILGRFDALVLVTLLIFSLWWLIRADTPDARPAEEIPAMTLPQALGWVVLTLTLMVLSSRALVWGASEMARGLGVSELVIGLTVVAVGTSLPELAACVASAVKGHHDLAIGNVVGSNLFNLLAVLPIPAILAPGPASPEAANRDYRVMLMLTLAMALILLWRRQGRLGRVAGGLFLATYAGYLAWLGLHGSVSP</sequence>
<feature type="transmembrane region" description="Helical" evidence="5">
    <location>
        <begin position="34"/>
        <end position="62"/>
    </location>
</feature>
<evidence type="ECO:0000256" key="2">
    <source>
        <dbReference type="ARBA" id="ARBA00022692"/>
    </source>
</evidence>
<evidence type="ECO:0000259" key="6">
    <source>
        <dbReference type="Pfam" id="PF01699"/>
    </source>
</evidence>
<dbReference type="GO" id="GO:0005886">
    <property type="term" value="C:plasma membrane"/>
    <property type="evidence" value="ECO:0007669"/>
    <property type="project" value="TreeGrafter"/>
</dbReference>
<evidence type="ECO:0000313" key="7">
    <source>
        <dbReference type="EMBL" id="KAA0014234.1"/>
    </source>
</evidence>
<feature type="domain" description="Sodium/calcium exchanger membrane region" evidence="6">
    <location>
        <begin position="166"/>
        <end position="307"/>
    </location>
</feature>
<feature type="transmembrane region" description="Helical" evidence="5">
    <location>
        <begin position="165"/>
        <end position="187"/>
    </location>
</feature>
<evidence type="ECO:0000256" key="5">
    <source>
        <dbReference type="SAM" id="Phobius"/>
    </source>
</evidence>
<keyword evidence="3 5" id="KW-1133">Transmembrane helix</keyword>
<dbReference type="Gene3D" id="1.20.1420.30">
    <property type="entry name" value="NCX, central ion-binding region"/>
    <property type="match status" value="1"/>
</dbReference>
<organism evidence="7 8">
    <name type="scientific">Billgrantia pellis</name>
    <dbReference type="NCBI Taxonomy" id="2606936"/>
    <lineage>
        <taxon>Bacteria</taxon>
        <taxon>Pseudomonadati</taxon>
        <taxon>Pseudomonadota</taxon>
        <taxon>Gammaproteobacteria</taxon>
        <taxon>Oceanospirillales</taxon>
        <taxon>Halomonadaceae</taxon>
        <taxon>Billgrantia</taxon>
    </lineage>
</organism>
<dbReference type="RefSeq" id="WP_149326446.1">
    <property type="nucleotide sequence ID" value="NZ_VTPY01000001.1"/>
</dbReference>
<feature type="transmembrane region" description="Helical" evidence="5">
    <location>
        <begin position="266"/>
        <end position="282"/>
    </location>
</feature>
<dbReference type="GO" id="GO:0008273">
    <property type="term" value="F:calcium, potassium:sodium antiporter activity"/>
    <property type="evidence" value="ECO:0007669"/>
    <property type="project" value="TreeGrafter"/>
</dbReference>
<gene>
    <name evidence="7" type="ORF">F0A17_00805</name>
</gene>
<feature type="transmembrane region" description="Helical" evidence="5">
    <location>
        <begin position="291"/>
        <end position="309"/>
    </location>
</feature>
<name>A0A7V7G2F8_9GAMM</name>
<keyword evidence="8" id="KW-1185">Reference proteome</keyword>
<reference evidence="7 8" key="1">
    <citation type="submission" date="2019-08" db="EMBL/GenBank/DDBJ databases">
        <title>Bioinformatics analysis of the strain L3 and L5.</title>
        <authorList>
            <person name="Li X."/>
        </authorList>
    </citation>
    <scope>NUCLEOTIDE SEQUENCE [LARGE SCALE GENOMIC DNA]</scope>
    <source>
        <strain evidence="7 8">L5</strain>
    </source>
</reference>
<dbReference type="PANTHER" id="PTHR10846">
    <property type="entry name" value="SODIUM/POTASSIUM/CALCIUM EXCHANGER"/>
    <property type="match status" value="1"/>
</dbReference>
<feature type="transmembrane region" description="Helical" evidence="5">
    <location>
        <begin position="74"/>
        <end position="94"/>
    </location>
</feature>
<feature type="transmembrane region" description="Helical" evidence="5">
    <location>
        <begin position="199"/>
        <end position="223"/>
    </location>
</feature>
<dbReference type="InterPro" id="IPR044880">
    <property type="entry name" value="NCX_ion-bd_dom_sf"/>
</dbReference>
<feature type="transmembrane region" description="Helical" evidence="5">
    <location>
        <begin position="235"/>
        <end position="254"/>
    </location>
</feature>
<keyword evidence="2 5" id="KW-0812">Transmembrane</keyword>
<protein>
    <submittedName>
        <fullName evidence="7">Calcium/sodium antiporter</fullName>
    </submittedName>
</protein>
<dbReference type="EMBL" id="VTPY01000001">
    <property type="protein sequence ID" value="KAA0014234.1"/>
    <property type="molecule type" value="Genomic_DNA"/>
</dbReference>
<evidence type="ECO:0000256" key="1">
    <source>
        <dbReference type="ARBA" id="ARBA00004141"/>
    </source>
</evidence>
<dbReference type="Pfam" id="PF01699">
    <property type="entry name" value="Na_Ca_ex"/>
    <property type="match status" value="2"/>
</dbReference>
<comment type="caution">
    <text evidence="7">The sequence shown here is derived from an EMBL/GenBank/DDBJ whole genome shotgun (WGS) entry which is preliminary data.</text>
</comment>